<dbReference type="AlphaFoldDB" id="A0ABD0LJ79"/>
<feature type="chain" id="PRO_5044890782" evidence="1">
    <location>
        <begin position="27"/>
        <end position="85"/>
    </location>
</feature>
<accession>A0ABD0LJ79</accession>
<feature type="signal peptide" evidence="1">
    <location>
        <begin position="1"/>
        <end position="26"/>
    </location>
</feature>
<evidence type="ECO:0000256" key="1">
    <source>
        <dbReference type="SAM" id="SignalP"/>
    </source>
</evidence>
<evidence type="ECO:0000313" key="2">
    <source>
        <dbReference type="EMBL" id="KAK7499510.1"/>
    </source>
</evidence>
<protein>
    <submittedName>
        <fullName evidence="2">Uncharacterized protein</fullName>
    </submittedName>
</protein>
<keyword evidence="3" id="KW-1185">Reference proteome</keyword>
<name>A0ABD0LJ79_9CAEN</name>
<reference evidence="2 3" key="1">
    <citation type="journal article" date="2023" name="Sci. Data">
        <title>Genome assembly of the Korean intertidal mud-creeper Batillaria attramentaria.</title>
        <authorList>
            <person name="Patra A.K."/>
            <person name="Ho P.T."/>
            <person name="Jun S."/>
            <person name="Lee S.J."/>
            <person name="Kim Y."/>
            <person name="Won Y.J."/>
        </authorList>
    </citation>
    <scope>NUCLEOTIDE SEQUENCE [LARGE SCALE GENOMIC DNA]</scope>
    <source>
        <strain evidence="2">Wonlab-2016</strain>
    </source>
</reference>
<dbReference type="EMBL" id="JACVVK020000043">
    <property type="protein sequence ID" value="KAK7499510.1"/>
    <property type="molecule type" value="Genomic_DNA"/>
</dbReference>
<proteinExistence type="predicted"/>
<keyword evidence="1" id="KW-0732">Signal</keyword>
<evidence type="ECO:0000313" key="3">
    <source>
        <dbReference type="Proteomes" id="UP001519460"/>
    </source>
</evidence>
<sequence>MPTTASLSWLLLFALTLTFDVAKITAADEVEDGVHQLLSDLAKQVESLLAQQTLGGTPTDQLKSDILSSLLGKRQSSGQNRIQPK</sequence>
<dbReference type="Proteomes" id="UP001519460">
    <property type="component" value="Unassembled WGS sequence"/>
</dbReference>
<gene>
    <name evidence="2" type="ORF">BaRGS_00009162</name>
</gene>
<organism evidence="2 3">
    <name type="scientific">Batillaria attramentaria</name>
    <dbReference type="NCBI Taxonomy" id="370345"/>
    <lineage>
        <taxon>Eukaryota</taxon>
        <taxon>Metazoa</taxon>
        <taxon>Spiralia</taxon>
        <taxon>Lophotrochozoa</taxon>
        <taxon>Mollusca</taxon>
        <taxon>Gastropoda</taxon>
        <taxon>Caenogastropoda</taxon>
        <taxon>Sorbeoconcha</taxon>
        <taxon>Cerithioidea</taxon>
        <taxon>Batillariidae</taxon>
        <taxon>Batillaria</taxon>
    </lineage>
</organism>
<comment type="caution">
    <text evidence="2">The sequence shown here is derived from an EMBL/GenBank/DDBJ whole genome shotgun (WGS) entry which is preliminary data.</text>
</comment>